<feature type="compositionally biased region" description="Polar residues" evidence="1">
    <location>
        <begin position="759"/>
        <end position="791"/>
    </location>
</feature>
<evidence type="ECO:0000313" key="4">
    <source>
        <dbReference type="Proteomes" id="UP000033647"/>
    </source>
</evidence>
<reference evidence="3 4" key="1">
    <citation type="submission" date="2015-03" db="EMBL/GenBank/DDBJ databases">
        <title>RNA-seq based gene annotation and comparative genomics of four Zymoseptoria species reveal species-specific pathogenicity related genes and transposable element activity.</title>
        <authorList>
            <person name="Grandaubert J."/>
            <person name="Bhattacharyya A."/>
            <person name="Stukenbrock E.H."/>
        </authorList>
    </citation>
    <scope>NUCLEOTIDE SEQUENCE [LARGE SCALE GENOMIC DNA]</scope>
    <source>
        <strain evidence="3 4">Zb18110</strain>
    </source>
</reference>
<name>A0A0F4GRB5_9PEZI</name>
<feature type="compositionally biased region" description="Pro residues" evidence="1">
    <location>
        <begin position="815"/>
        <end position="847"/>
    </location>
</feature>
<dbReference type="PROSITE" id="PS50108">
    <property type="entry name" value="CRIB"/>
    <property type="match status" value="1"/>
</dbReference>
<evidence type="ECO:0000259" key="2">
    <source>
        <dbReference type="PROSITE" id="PS50108"/>
    </source>
</evidence>
<feature type="compositionally biased region" description="Polar residues" evidence="1">
    <location>
        <begin position="70"/>
        <end position="110"/>
    </location>
</feature>
<feature type="compositionally biased region" description="Polar residues" evidence="1">
    <location>
        <begin position="666"/>
        <end position="690"/>
    </location>
</feature>
<feature type="region of interest" description="Disordered" evidence="1">
    <location>
        <begin position="370"/>
        <end position="459"/>
    </location>
</feature>
<feature type="compositionally biased region" description="Low complexity" evidence="1">
    <location>
        <begin position="377"/>
        <end position="387"/>
    </location>
</feature>
<feature type="domain" description="CRIB" evidence="2">
    <location>
        <begin position="201"/>
        <end position="214"/>
    </location>
</feature>
<dbReference type="STRING" id="1047168.A0A0F4GRB5"/>
<feature type="compositionally biased region" description="Polar residues" evidence="1">
    <location>
        <begin position="402"/>
        <end position="428"/>
    </location>
</feature>
<dbReference type="InterPro" id="IPR000095">
    <property type="entry name" value="CRIB_dom"/>
</dbReference>
<feature type="compositionally biased region" description="Low complexity" evidence="1">
    <location>
        <begin position="443"/>
        <end position="453"/>
    </location>
</feature>
<evidence type="ECO:0000256" key="1">
    <source>
        <dbReference type="SAM" id="MobiDB-lite"/>
    </source>
</evidence>
<feature type="region of interest" description="Disordered" evidence="1">
    <location>
        <begin position="489"/>
        <end position="536"/>
    </location>
</feature>
<sequence>MTPPRPSELYNGSTSSMNLRAHEMDSSSSIARPQTGDKSLKSSLEHQRKRLSFFGRTPSDASSIKHAAPSLTSATSQTSRLGSRPVSQSTTHSANDRPTTGISQTQSQRSGGDPIQAIRNTLFGFRRRKTARETTQGPQRQATFPEPPPSRQREEGTTATQHADLVPFAASSASAVKSIKPKDTQFKNEDDFYQHRKKTSISRPFNFQHVTHTARKHLPHLHSVPERDLPGKFWALNAYQKPKENLKGIKVEDLSEPVAAQPGEEKHGLSPLPLANTAETDDETTFDETQETKFNPDTFDTIHEMKSDHGLPLKHYSSMSALGSITQTNPDQLRHFINERATDDYSAHPIAQRAITSPIVANVRASMPVQAAPPPQTLTQTPPMEQTADQEQARALTPPQQPRASPSKTSLRSSRQLGSLFPSTQAGPSSDYAGSIRSKRSSRSTATAGTRMSRMTDLAEPTWEDVVDLAFEQEAEATCEFDWENTSAVEGDLSNQPSPNEGESPSGGSGGVSLSGWLDRPIAPNAESPADSTSRPIGNAEAQFVASDVSQPAFHKRGQSVGHRFFLDARSRSASTDGFLKEPQVIEAAGESSLTDSPAPTAPNPLKVFLTAAECEKSPYTAEEMHFPTYDLRALLADESLSDPEDNGSSRSSSGRSLRYRRKSSDTTGSLHTASASDMTRWSSASTSSIPDLMHSFRARTEGRKSSRMSRPMLPSLPQSPIDDVRQTIEFPASENSIESPIDPNAGLKSTIDEKVDNAAQTDSATSSEPSLTPDSETAPDANSENGSTVGAVTPPCEDTDLTPLALPDAKFSLPPTPPPKIGPQFSLPPTPPPKTGPLPPLPPPERSLPTLPQRPLTTSVSRPTRPVSRPPLLPGPQSRYRSLMPPRSKSYAAGEWAAQKNLPRPMTTALPAGFDGSHEILMRRPETSGDRELLFSAGRMVQRGRSATPPSRVALGPVDRPEEEDGGWI</sequence>
<dbReference type="AlphaFoldDB" id="A0A0F4GRB5"/>
<dbReference type="EMBL" id="LAFY01000346">
    <property type="protein sequence ID" value="KJX99582.1"/>
    <property type="molecule type" value="Genomic_DNA"/>
</dbReference>
<dbReference type="Proteomes" id="UP000033647">
    <property type="component" value="Unassembled WGS sequence"/>
</dbReference>
<feature type="region of interest" description="Disordered" evidence="1">
    <location>
        <begin position="261"/>
        <end position="288"/>
    </location>
</feature>
<protein>
    <recommendedName>
        <fullName evidence="2">CRIB domain-containing protein</fullName>
    </recommendedName>
</protein>
<feature type="compositionally biased region" description="Acidic residues" evidence="1">
    <location>
        <begin position="279"/>
        <end position="288"/>
    </location>
</feature>
<keyword evidence="4" id="KW-1185">Reference proteome</keyword>
<comment type="caution">
    <text evidence="3">The sequence shown here is derived from an EMBL/GenBank/DDBJ whole genome shotgun (WGS) entry which is preliminary data.</text>
</comment>
<feature type="compositionally biased region" description="Low complexity" evidence="1">
    <location>
        <begin position="848"/>
        <end position="868"/>
    </location>
</feature>
<gene>
    <name evidence="3" type="ORF">TI39_contig354g00001</name>
</gene>
<feature type="region of interest" description="Disordered" evidence="1">
    <location>
        <begin position="940"/>
        <end position="970"/>
    </location>
</feature>
<evidence type="ECO:0000313" key="3">
    <source>
        <dbReference type="EMBL" id="KJX99582.1"/>
    </source>
</evidence>
<proteinExistence type="predicted"/>
<dbReference type="OrthoDB" id="24581at2759"/>
<feature type="region of interest" description="Disordered" evidence="1">
    <location>
        <begin position="1"/>
        <end position="159"/>
    </location>
</feature>
<organism evidence="3 4">
    <name type="scientific">Zymoseptoria brevis</name>
    <dbReference type="NCBI Taxonomy" id="1047168"/>
    <lineage>
        <taxon>Eukaryota</taxon>
        <taxon>Fungi</taxon>
        <taxon>Dikarya</taxon>
        <taxon>Ascomycota</taxon>
        <taxon>Pezizomycotina</taxon>
        <taxon>Dothideomycetes</taxon>
        <taxon>Dothideomycetidae</taxon>
        <taxon>Mycosphaerellales</taxon>
        <taxon>Mycosphaerellaceae</taxon>
        <taxon>Zymoseptoria</taxon>
    </lineage>
</organism>
<feature type="compositionally biased region" description="Polar residues" evidence="1">
    <location>
        <begin position="133"/>
        <end position="142"/>
    </location>
</feature>
<accession>A0A0F4GRB5</accession>
<feature type="region of interest" description="Disordered" evidence="1">
    <location>
        <begin position="640"/>
        <end position="888"/>
    </location>
</feature>